<organism evidence="1 2">
    <name type="scientific">Salarias fasciatus</name>
    <name type="common">Jewelled blenny</name>
    <name type="synonym">Blennius fasciatus</name>
    <dbReference type="NCBI Taxonomy" id="181472"/>
    <lineage>
        <taxon>Eukaryota</taxon>
        <taxon>Metazoa</taxon>
        <taxon>Chordata</taxon>
        <taxon>Craniata</taxon>
        <taxon>Vertebrata</taxon>
        <taxon>Euteleostomi</taxon>
        <taxon>Actinopterygii</taxon>
        <taxon>Neopterygii</taxon>
        <taxon>Teleostei</taxon>
        <taxon>Neoteleostei</taxon>
        <taxon>Acanthomorphata</taxon>
        <taxon>Ovalentaria</taxon>
        <taxon>Blenniimorphae</taxon>
        <taxon>Blenniiformes</taxon>
        <taxon>Blennioidei</taxon>
        <taxon>Blenniidae</taxon>
        <taxon>Salariinae</taxon>
        <taxon>Salarias</taxon>
    </lineage>
</organism>
<protein>
    <recommendedName>
        <fullName evidence="3">Suppressor APC domain containing 2</fullName>
    </recommendedName>
</protein>
<name>A0A672GSF0_SALFA</name>
<dbReference type="PANTHER" id="PTHR14907:SF2">
    <property type="entry name" value="SUPPRESSOR APC DOMAIN-CONTAINING PROTEIN 2"/>
    <property type="match status" value="1"/>
</dbReference>
<dbReference type="AlphaFoldDB" id="A0A672GSF0"/>
<dbReference type="InterPro" id="IPR026828">
    <property type="entry name" value="SAPC2_1/2"/>
</dbReference>
<evidence type="ECO:0000313" key="2">
    <source>
        <dbReference type="Proteomes" id="UP000472267"/>
    </source>
</evidence>
<evidence type="ECO:0000313" key="1">
    <source>
        <dbReference type="Ensembl" id="ENSSFAP00005021688.1"/>
    </source>
</evidence>
<keyword evidence="2" id="KW-1185">Reference proteome</keyword>
<dbReference type="PANTHER" id="PTHR14907">
    <property type="entry name" value="FI14130P"/>
    <property type="match status" value="1"/>
</dbReference>
<proteinExistence type="predicted"/>
<dbReference type="InParanoid" id="A0A672GSF0"/>
<evidence type="ECO:0008006" key="3">
    <source>
        <dbReference type="Google" id="ProtNLM"/>
    </source>
</evidence>
<reference evidence="1" key="2">
    <citation type="submission" date="2025-08" db="UniProtKB">
        <authorList>
            <consortium name="Ensembl"/>
        </authorList>
    </citation>
    <scope>IDENTIFICATION</scope>
</reference>
<reference evidence="1" key="3">
    <citation type="submission" date="2025-09" db="UniProtKB">
        <authorList>
            <consortium name="Ensembl"/>
        </authorList>
    </citation>
    <scope>IDENTIFICATION</scope>
</reference>
<dbReference type="Proteomes" id="UP000472267">
    <property type="component" value="Chromosome 17"/>
</dbReference>
<accession>A0A672GSF0</accession>
<reference evidence="1" key="1">
    <citation type="submission" date="2019-06" db="EMBL/GenBank/DDBJ databases">
        <authorList>
            <consortium name="Wellcome Sanger Institute Data Sharing"/>
        </authorList>
    </citation>
    <scope>NUCLEOTIDE SEQUENCE [LARGE SCALE GENOMIC DNA]</scope>
</reference>
<dbReference type="Pfam" id="PF11414">
    <property type="entry name" value="Suppressor_APC"/>
    <property type="match status" value="1"/>
</dbReference>
<sequence>MLRVVRPCWYTKTWGLWKTTGRSAAIAPRCARLPCTCNLKILCFPLQVKRMKDLEREKDALWCGLEILEKARFWYLQRLDENRARQDSMESKSGAVSFQEGAAEVREGTLALLRDVCMFSLCLCPVCASECSSQSRDCPTSPPAGSIMPAQVSYPAGERFPGLSYV</sequence>
<dbReference type="Ensembl" id="ENSSFAT00005022607.1">
    <property type="protein sequence ID" value="ENSSFAP00005021688.1"/>
    <property type="gene ID" value="ENSSFAG00005011321.1"/>
</dbReference>